<comment type="caution">
    <text evidence="2">The sequence shown here is derived from an EMBL/GenBank/DDBJ whole genome shotgun (WGS) entry which is preliminary data.</text>
</comment>
<protein>
    <submittedName>
        <fullName evidence="2">F-box domain-containing protein</fullName>
    </submittedName>
</protein>
<organism evidence="2 3">
    <name type="scientific">Gigaspora margarita</name>
    <dbReference type="NCBI Taxonomy" id="4874"/>
    <lineage>
        <taxon>Eukaryota</taxon>
        <taxon>Fungi</taxon>
        <taxon>Fungi incertae sedis</taxon>
        <taxon>Mucoromycota</taxon>
        <taxon>Glomeromycotina</taxon>
        <taxon>Glomeromycetes</taxon>
        <taxon>Diversisporales</taxon>
        <taxon>Gigasporaceae</taxon>
        <taxon>Gigaspora</taxon>
    </lineage>
</organism>
<dbReference type="Proteomes" id="UP000439903">
    <property type="component" value="Unassembled WGS sequence"/>
</dbReference>
<feature type="domain" description="F-box" evidence="1">
    <location>
        <begin position="4"/>
        <end position="43"/>
    </location>
</feature>
<evidence type="ECO:0000259" key="1">
    <source>
        <dbReference type="Pfam" id="PF12937"/>
    </source>
</evidence>
<dbReference type="SUPFAM" id="SSF81383">
    <property type="entry name" value="F-box domain"/>
    <property type="match status" value="1"/>
</dbReference>
<keyword evidence="3" id="KW-1185">Reference proteome</keyword>
<evidence type="ECO:0000313" key="2">
    <source>
        <dbReference type="EMBL" id="KAF0512846.1"/>
    </source>
</evidence>
<dbReference type="Pfam" id="PF12937">
    <property type="entry name" value="F-box-like"/>
    <property type="match status" value="1"/>
</dbReference>
<dbReference type="AlphaFoldDB" id="A0A8H4AMH8"/>
<accession>A0A8H4AMH8</accession>
<dbReference type="OrthoDB" id="2307203at2759"/>
<proteinExistence type="predicted"/>
<dbReference type="InterPro" id="IPR001810">
    <property type="entry name" value="F-box_dom"/>
</dbReference>
<dbReference type="EMBL" id="WTPW01000420">
    <property type="protein sequence ID" value="KAF0512846.1"/>
    <property type="molecule type" value="Genomic_DNA"/>
</dbReference>
<name>A0A8H4AMH8_GIGMA</name>
<sequence>MVFPDEILLETFKHIQTDYRSLFSCLLVNRQWCKIIVPILWSEPIKHVDDKRLIKIYLSELNAKEQASLIPFNIFLPNYPKPLFDYASYTTTVGFHLTDGILSWLNNEGLGEIIYDIIETEVEFAIKCSLISMFLRKNEKLKHLEIKGNINMMILEGLRINNTVTYLDLLFD</sequence>
<dbReference type="InterPro" id="IPR036047">
    <property type="entry name" value="F-box-like_dom_sf"/>
</dbReference>
<reference evidence="2 3" key="1">
    <citation type="journal article" date="2019" name="Environ. Microbiol.">
        <title>At the nexus of three kingdoms: the genome of the mycorrhizal fungus Gigaspora margarita provides insights into plant, endobacterial and fungal interactions.</title>
        <authorList>
            <person name="Venice F."/>
            <person name="Ghignone S."/>
            <person name="Salvioli di Fossalunga A."/>
            <person name="Amselem J."/>
            <person name="Novero M."/>
            <person name="Xianan X."/>
            <person name="Sedzielewska Toro K."/>
            <person name="Morin E."/>
            <person name="Lipzen A."/>
            <person name="Grigoriev I.V."/>
            <person name="Henrissat B."/>
            <person name="Martin F.M."/>
            <person name="Bonfante P."/>
        </authorList>
    </citation>
    <scope>NUCLEOTIDE SEQUENCE [LARGE SCALE GENOMIC DNA]</scope>
    <source>
        <strain evidence="2 3">BEG34</strain>
    </source>
</reference>
<evidence type="ECO:0000313" key="3">
    <source>
        <dbReference type="Proteomes" id="UP000439903"/>
    </source>
</evidence>
<gene>
    <name evidence="2" type="ORF">F8M41_017895</name>
</gene>